<gene>
    <name evidence="11" type="ORF">D6C78_06427</name>
</gene>
<evidence type="ECO:0000256" key="1">
    <source>
        <dbReference type="ARBA" id="ARBA00000448"/>
    </source>
</evidence>
<dbReference type="EMBL" id="QZBZ01000142">
    <property type="protein sequence ID" value="TIA35026.1"/>
    <property type="molecule type" value="Genomic_DNA"/>
</dbReference>
<evidence type="ECO:0000313" key="12">
    <source>
        <dbReference type="Proteomes" id="UP000308724"/>
    </source>
</evidence>
<keyword evidence="8" id="KW-0119">Carbohydrate metabolism</keyword>
<evidence type="ECO:0000256" key="5">
    <source>
        <dbReference type="ARBA" id="ARBA00022525"/>
    </source>
</evidence>
<reference evidence="11 12" key="1">
    <citation type="submission" date="2018-10" db="EMBL/GenBank/DDBJ databases">
        <title>Fifty Aureobasidium pullulans genomes reveal a recombining polyextremotolerant generalist.</title>
        <authorList>
            <person name="Gostincar C."/>
            <person name="Turk M."/>
            <person name="Zajc J."/>
            <person name="Gunde-Cimerman N."/>
        </authorList>
    </citation>
    <scope>NUCLEOTIDE SEQUENCE [LARGE SCALE GENOMIC DNA]</scope>
    <source>
        <strain evidence="11 12">EXF-1645</strain>
    </source>
</reference>
<evidence type="ECO:0000313" key="11">
    <source>
        <dbReference type="EMBL" id="TIA35026.1"/>
    </source>
</evidence>
<evidence type="ECO:0000256" key="2">
    <source>
        <dbReference type="ARBA" id="ARBA00004613"/>
    </source>
</evidence>
<dbReference type="InterPro" id="IPR013783">
    <property type="entry name" value="Ig-like_fold"/>
</dbReference>
<evidence type="ECO:0000256" key="9">
    <source>
        <dbReference type="ARBA" id="ARBA00023295"/>
    </source>
</evidence>
<dbReference type="PANTHER" id="PTHR42715:SF5">
    <property type="entry name" value="BETA-GLUCOSIDASE M-RELATED"/>
    <property type="match status" value="1"/>
</dbReference>
<organism evidence="11 12">
    <name type="scientific">Aureobasidium pullulans</name>
    <name type="common">Black yeast</name>
    <name type="synonym">Pullularia pullulans</name>
    <dbReference type="NCBI Taxonomy" id="5580"/>
    <lineage>
        <taxon>Eukaryota</taxon>
        <taxon>Fungi</taxon>
        <taxon>Dikarya</taxon>
        <taxon>Ascomycota</taxon>
        <taxon>Pezizomycotina</taxon>
        <taxon>Dothideomycetes</taxon>
        <taxon>Dothideomycetidae</taxon>
        <taxon>Dothideales</taxon>
        <taxon>Saccotheciaceae</taxon>
        <taxon>Aureobasidium</taxon>
    </lineage>
</organism>
<evidence type="ECO:0000256" key="3">
    <source>
        <dbReference type="ARBA" id="ARBA00005336"/>
    </source>
</evidence>
<keyword evidence="7" id="KW-0378">Hydrolase</keyword>
<protein>
    <recommendedName>
        <fullName evidence="4">beta-glucosidase</fullName>
        <ecNumber evidence="4">3.2.1.21</ecNumber>
    </recommendedName>
</protein>
<dbReference type="Gene3D" id="2.60.40.10">
    <property type="entry name" value="Immunoglobulins"/>
    <property type="match status" value="1"/>
</dbReference>
<sequence>MVFINAQSSELWDRSVLADTYSDTLVENVASKCKNTMVIIYNAGIRPVDLWVNYPNRGITLRYAFGFGLTYSNFSYTSLVIRRTPDVCTLVVPPDALSPSTVAPEGGLSSLYDVIATVGVTVTNTGKVAAAEVAQLYVGIPNSGLPKALRGFDKQLIQPGKSVSFSFPLRRRDLSTWDTFSQQWVLRSGSYAIMVGKSVLDIQLQGTFSL</sequence>
<dbReference type="EC" id="3.2.1.21" evidence="4"/>
<keyword evidence="9" id="KW-0326">Glycosidase</keyword>
<dbReference type="InterPro" id="IPR050288">
    <property type="entry name" value="Cellulose_deg_GH3"/>
</dbReference>
<dbReference type="InterPro" id="IPR036881">
    <property type="entry name" value="Glyco_hydro_3_C_sf"/>
</dbReference>
<dbReference type="InterPro" id="IPR026891">
    <property type="entry name" value="Fn3-like"/>
</dbReference>
<comment type="caution">
    <text evidence="11">The sequence shown here is derived from an EMBL/GenBank/DDBJ whole genome shotgun (WGS) entry which is preliminary data.</text>
</comment>
<accession>A0A4T0BKF1</accession>
<dbReference type="PANTHER" id="PTHR42715">
    <property type="entry name" value="BETA-GLUCOSIDASE"/>
    <property type="match status" value="1"/>
</dbReference>
<evidence type="ECO:0000256" key="4">
    <source>
        <dbReference type="ARBA" id="ARBA00012744"/>
    </source>
</evidence>
<comment type="similarity">
    <text evidence="3">Belongs to the glycosyl hydrolase 3 family.</text>
</comment>
<dbReference type="Proteomes" id="UP000308724">
    <property type="component" value="Unassembled WGS sequence"/>
</dbReference>
<evidence type="ECO:0000256" key="6">
    <source>
        <dbReference type="ARBA" id="ARBA00022729"/>
    </source>
</evidence>
<keyword evidence="6" id="KW-0732">Signal</keyword>
<dbReference type="GO" id="GO:0030245">
    <property type="term" value="P:cellulose catabolic process"/>
    <property type="evidence" value="ECO:0007669"/>
    <property type="project" value="UniProtKB-KW"/>
</dbReference>
<dbReference type="GO" id="GO:0008422">
    <property type="term" value="F:beta-glucosidase activity"/>
    <property type="evidence" value="ECO:0007669"/>
    <property type="project" value="UniProtKB-EC"/>
</dbReference>
<dbReference type="GO" id="GO:0005576">
    <property type="term" value="C:extracellular region"/>
    <property type="evidence" value="ECO:0007669"/>
    <property type="project" value="UniProtKB-SubCell"/>
</dbReference>
<comment type="catalytic activity">
    <reaction evidence="1">
        <text>Hydrolysis of terminal, non-reducing beta-D-glucosyl residues with release of beta-D-glucose.</text>
        <dbReference type="EC" id="3.2.1.21"/>
    </reaction>
</comment>
<evidence type="ECO:0000259" key="10">
    <source>
        <dbReference type="SMART" id="SM01217"/>
    </source>
</evidence>
<feature type="domain" description="Fibronectin type III-like" evidence="10">
    <location>
        <begin position="132"/>
        <end position="199"/>
    </location>
</feature>
<keyword evidence="8" id="KW-0136">Cellulose degradation</keyword>
<comment type="subcellular location">
    <subcellularLocation>
        <location evidence="2">Secreted</location>
    </subcellularLocation>
</comment>
<dbReference type="Pfam" id="PF14310">
    <property type="entry name" value="Fn3-like"/>
    <property type="match status" value="1"/>
</dbReference>
<dbReference type="SMART" id="SM01217">
    <property type="entry name" value="Fn3_like"/>
    <property type="match status" value="1"/>
</dbReference>
<proteinExistence type="inferred from homology"/>
<keyword evidence="8" id="KW-0624">Polysaccharide degradation</keyword>
<dbReference type="SUPFAM" id="SSF52279">
    <property type="entry name" value="Beta-D-glucan exohydrolase, C-terminal domain"/>
    <property type="match status" value="1"/>
</dbReference>
<dbReference type="AlphaFoldDB" id="A0A4T0BKF1"/>
<name>A0A4T0BKF1_AURPU</name>
<keyword evidence="5" id="KW-0964">Secreted</keyword>
<evidence type="ECO:0000256" key="7">
    <source>
        <dbReference type="ARBA" id="ARBA00022801"/>
    </source>
</evidence>
<evidence type="ECO:0000256" key="8">
    <source>
        <dbReference type="ARBA" id="ARBA00023001"/>
    </source>
</evidence>